<protein>
    <submittedName>
        <fullName evidence="1">Uncharacterized protein</fullName>
    </submittedName>
</protein>
<accession>A0A382T6W5</accession>
<gene>
    <name evidence="1" type="ORF">METZ01_LOCUS370607</name>
</gene>
<reference evidence="1" key="1">
    <citation type="submission" date="2018-05" db="EMBL/GenBank/DDBJ databases">
        <authorList>
            <person name="Lanie J.A."/>
            <person name="Ng W.-L."/>
            <person name="Kazmierczak K.M."/>
            <person name="Andrzejewski T.M."/>
            <person name="Davidsen T.M."/>
            <person name="Wayne K.J."/>
            <person name="Tettelin H."/>
            <person name="Glass J.I."/>
            <person name="Rusch D."/>
            <person name="Podicherti R."/>
            <person name="Tsui H.-C.T."/>
            <person name="Winkler M.E."/>
        </authorList>
    </citation>
    <scope>NUCLEOTIDE SEQUENCE</scope>
</reference>
<dbReference type="EMBL" id="UINC01134294">
    <property type="protein sequence ID" value="SVD17753.1"/>
    <property type="molecule type" value="Genomic_DNA"/>
</dbReference>
<sequence>MTKSTDIEILGAELHFLPVETRVPLKFGTETLTSVTCAR</sequence>
<evidence type="ECO:0000313" key="1">
    <source>
        <dbReference type="EMBL" id="SVD17753.1"/>
    </source>
</evidence>
<organism evidence="1">
    <name type="scientific">marine metagenome</name>
    <dbReference type="NCBI Taxonomy" id="408172"/>
    <lineage>
        <taxon>unclassified sequences</taxon>
        <taxon>metagenomes</taxon>
        <taxon>ecological metagenomes</taxon>
    </lineage>
</organism>
<name>A0A382T6W5_9ZZZZ</name>
<feature type="non-terminal residue" evidence="1">
    <location>
        <position position="39"/>
    </location>
</feature>
<proteinExistence type="predicted"/>
<dbReference type="AlphaFoldDB" id="A0A382T6W5"/>